<dbReference type="EMBL" id="RRCM01000001">
    <property type="protein sequence ID" value="RRJ16195.1"/>
    <property type="molecule type" value="Genomic_DNA"/>
</dbReference>
<feature type="binding site" evidence="5">
    <location>
        <position position="41"/>
    </location>
    <ligand>
        <name>dimethylallyl diphosphate</name>
        <dbReference type="ChEBI" id="CHEBI:57623"/>
    </ligand>
</feature>
<protein>
    <recommendedName>
        <fullName evidence="5">4-hydroxy-3-methylbut-2-enyl diphosphate reductase</fullName>
        <shortName evidence="5">HMBPP reductase</shortName>
        <ecNumber evidence="5">1.17.7.4</ecNumber>
    </recommendedName>
</protein>
<feature type="binding site" evidence="5">
    <location>
        <position position="75"/>
    </location>
    <ligand>
        <name>dimethylallyl diphosphate</name>
        <dbReference type="ChEBI" id="CHEBI:57623"/>
    </ligand>
</feature>
<feature type="binding site" evidence="5">
    <location>
        <position position="222"/>
    </location>
    <ligand>
        <name>isopentenyl diphosphate</name>
        <dbReference type="ChEBI" id="CHEBI:128769"/>
    </ligand>
</feature>
<evidence type="ECO:0000256" key="1">
    <source>
        <dbReference type="ARBA" id="ARBA00022485"/>
    </source>
</evidence>
<dbReference type="InterPro" id="IPR003451">
    <property type="entry name" value="LytB/IspH"/>
</dbReference>
<keyword evidence="1 5" id="KW-0004">4Fe-4S</keyword>
<dbReference type="GO" id="GO:0051539">
    <property type="term" value="F:4 iron, 4 sulfur cluster binding"/>
    <property type="evidence" value="ECO:0007669"/>
    <property type="project" value="UniProtKB-UniRule"/>
</dbReference>
<accession>A0A3P3Q4Z1</accession>
<dbReference type="PANTHER" id="PTHR30426">
    <property type="entry name" value="4-HYDROXY-3-METHYLBUT-2-ENYL DIPHOSPHATE REDUCTASE"/>
    <property type="match status" value="1"/>
</dbReference>
<feature type="binding site" evidence="5">
    <location>
        <position position="97"/>
    </location>
    <ligand>
        <name>[4Fe-4S] cluster</name>
        <dbReference type="ChEBI" id="CHEBI:49883"/>
    </ligand>
</feature>
<dbReference type="NCBIfam" id="TIGR00216">
    <property type="entry name" value="ispH_lytB"/>
    <property type="match status" value="1"/>
</dbReference>
<feature type="active site" description="Proton donor" evidence="5">
    <location>
        <position position="127"/>
    </location>
</feature>
<keyword evidence="5" id="KW-0414">Isoprene biosynthesis</keyword>
<dbReference type="EC" id="1.17.7.4" evidence="5"/>
<gene>
    <name evidence="5 6" type="primary">ispH</name>
    <name evidence="6" type="ORF">EHW90_04100</name>
</gene>
<evidence type="ECO:0000256" key="4">
    <source>
        <dbReference type="ARBA" id="ARBA00023014"/>
    </source>
</evidence>
<dbReference type="GO" id="GO:0016114">
    <property type="term" value="P:terpenoid biosynthetic process"/>
    <property type="evidence" value="ECO:0007669"/>
    <property type="project" value="UniProtKB-UniRule"/>
</dbReference>
<dbReference type="Gene3D" id="3.40.1010.20">
    <property type="entry name" value="4-hydroxy-3-methylbut-2-enyl diphosphate reductase, catalytic domain"/>
    <property type="match status" value="2"/>
</dbReference>
<reference evidence="6 7" key="1">
    <citation type="submission" date="2018-11" db="EMBL/GenBank/DDBJ databases">
        <title>Genome sequencing of Lachnoanaerobaculum orale DSM 24553T.</title>
        <authorList>
            <person name="Kook J.-K."/>
            <person name="Park S.-N."/>
            <person name="Lim Y.K."/>
        </authorList>
    </citation>
    <scope>NUCLEOTIDE SEQUENCE [LARGE SCALE GENOMIC DNA]</scope>
    <source>
        <strain evidence="6 7">DSM 24553</strain>
    </source>
</reference>
<comment type="function">
    <text evidence="5">Catalyzes the conversion of 1-hydroxy-2-methyl-2-(E)-butenyl 4-diphosphate (HMBPP) into a mixture of isopentenyl diphosphate (IPP) and dimethylallyl diphosphate (DMAPP). Acts in the terminal step of the DOXP/MEP pathway for isoprenoid precursor biosynthesis.</text>
</comment>
<keyword evidence="2 5" id="KW-0479">Metal-binding</keyword>
<dbReference type="Pfam" id="PF02401">
    <property type="entry name" value="LYTB"/>
    <property type="match status" value="1"/>
</dbReference>
<dbReference type="PANTHER" id="PTHR30426:SF0">
    <property type="entry name" value="4-HYDROXY-3-METHYLBUT-2-ENYL DIPHOSPHATE REDUCTASE"/>
    <property type="match status" value="1"/>
</dbReference>
<dbReference type="Proteomes" id="UP000276982">
    <property type="component" value="Unassembled WGS sequence"/>
</dbReference>
<dbReference type="AlphaFoldDB" id="A0A3P3Q4Z1"/>
<dbReference type="HAMAP" id="MF_00191">
    <property type="entry name" value="IspH"/>
    <property type="match status" value="1"/>
</dbReference>
<keyword evidence="4 5" id="KW-0411">Iron-sulfur</keyword>
<feature type="binding site" evidence="5">
    <location>
        <position position="265"/>
    </location>
    <ligand>
        <name>(2E)-4-hydroxy-3-methylbut-2-enyl diphosphate</name>
        <dbReference type="ChEBI" id="CHEBI:128753"/>
    </ligand>
</feature>
<organism evidence="6 7">
    <name type="scientific">Lachnoanaerobaculum orale</name>
    <dbReference type="NCBI Taxonomy" id="979627"/>
    <lineage>
        <taxon>Bacteria</taxon>
        <taxon>Bacillati</taxon>
        <taxon>Bacillota</taxon>
        <taxon>Clostridia</taxon>
        <taxon>Lachnospirales</taxon>
        <taxon>Lachnospiraceae</taxon>
        <taxon>Lachnoanaerobaculum</taxon>
    </lineage>
</organism>
<feature type="binding site" evidence="5">
    <location>
        <position position="265"/>
    </location>
    <ligand>
        <name>isopentenyl diphosphate</name>
        <dbReference type="ChEBI" id="CHEBI:128769"/>
    </ligand>
</feature>
<feature type="binding site" evidence="5">
    <location>
        <position position="125"/>
    </location>
    <ligand>
        <name>dimethylallyl diphosphate</name>
        <dbReference type="ChEBI" id="CHEBI:57623"/>
    </ligand>
</feature>
<evidence type="ECO:0000313" key="7">
    <source>
        <dbReference type="Proteomes" id="UP000276982"/>
    </source>
</evidence>
<comment type="pathway">
    <text evidence="5">Isoprenoid biosynthesis; dimethylallyl diphosphate biosynthesis; dimethylallyl diphosphate from (2E)-4-hydroxy-3-methylbutenyl diphosphate: step 1/1.</text>
</comment>
<comment type="catalytic activity">
    <reaction evidence="5">
        <text>dimethylallyl diphosphate + 2 oxidized [2Fe-2S]-[ferredoxin] + H2O = (2E)-4-hydroxy-3-methylbut-2-enyl diphosphate + 2 reduced [2Fe-2S]-[ferredoxin] + 2 H(+)</text>
        <dbReference type="Rhea" id="RHEA:24825"/>
        <dbReference type="Rhea" id="RHEA-COMP:10000"/>
        <dbReference type="Rhea" id="RHEA-COMP:10001"/>
        <dbReference type="ChEBI" id="CHEBI:15377"/>
        <dbReference type="ChEBI" id="CHEBI:15378"/>
        <dbReference type="ChEBI" id="CHEBI:33737"/>
        <dbReference type="ChEBI" id="CHEBI:33738"/>
        <dbReference type="ChEBI" id="CHEBI:57623"/>
        <dbReference type="ChEBI" id="CHEBI:128753"/>
        <dbReference type="EC" id="1.17.7.4"/>
    </reaction>
</comment>
<feature type="binding site" evidence="5">
    <location>
        <position position="265"/>
    </location>
    <ligand>
        <name>dimethylallyl diphosphate</name>
        <dbReference type="ChEBI" id="CHEBI:57623"/>
    </ligand>
</feature>
<sequence length="282" mass="31271">MKVELAKSAGFCFGVEKAVNTVYEEAKKENEIVYTLGPIIHNEEVVKDMKKRGVEAVKMEDLASLPKGTVIIRSHGVSRDVYNFVKQSGHRVVDATCPFVKKIHAIVSVQSGKGKTVVIIGNPDHPEVMGIKGWGDENTYAVENVEQFINLDLKKDEEIIIVAQTTFNHKKFQEIIDKISLLGYDVRCFNTICNATQERQAEAKKIASNVDAMIVIGDKKSSNTGKLVEICQEECKNTVFIQTLEDLNYDALLSVDSVGITAGASTPKHIIEEVQNIVRSKF</sequence>
<comment type="cofactor">
    <cofactor evidence="5">
        <name>[4Fe-4S] cluster</name>
        <dbReference type="ChEBI" id="CHEBI:49883"/>
    </cofactor>
    <text evidence="5">Binds 1 [4Fe-4S] cluster per subunit.</text>
</comment>
<dbReference type="CDD" id="cd13944">
    <property type="entry name" value="lytB_ispH"/>
    <property type="match status" value="1"/>
</dbReference>
<feature type="binding site" evidence="5">
    <location>
        <position position="193"/>
    </location>
    <ligand>
        <name>[4Fe-4S] cluster</name>
        <dbReference type="ChEBI" id="CHEBI:49883"/>
    </ligand>
</feature>
<feature type="binding site" evidence="5">
    <location>
        <position position="221"/>
    </location>
    <ligand>
        <name>(2E)-4-hydroxy-3-methylbut-2-enyl diphosphate</name>
        <dbReference type="ChEBI" id="CHEBI:128753"/>
    </ligand>
</feature>
<evidence type="ECO:0000256" key="5">
    <source>
        <dbReference type="HAMAP-Rule" id="MF_00191"/>
    </source>
</evidence>
<dbReference type="UniPathway" id="UPA00056">
    <property type="reaction ID" value="UER00097"/>
</dbReference>
<dbReference type="GO" id="GO:0046872">
    <property type="term" value="F:metal ion binding"/>
    <property type="evidence" value="ECO:0007669"/>
    <property type="project" value="UniProtKB-KW"/>
</dbReference>
<keyword evidence="3 5" id="KW-0408">Iron</keyword>
<feature type="binding site" evidence="5">
    <location>
        <position position="41"/>
    </location>
    <ligand>
        <name>(2E)-4-hydroxy-3-methylbut-2-enyl diphosphate</name>
        <dbReference type="ChEBI" id="CHEBI:128753"/>
    </ligand>
</feature>
<feature type="binding site" evidence="5">
    <location>
        <position position="223"/>
    </location>
    <ligand>
        <name>(2E)-4-hydroxy-3-methylbut-2-enyl diphosphate</name>
        <dbReference type="ChEBI" id="CHEBI:128753"/>
    </ligand>
</feature>
<feature type="binding site" evidence="5">
    <location>
        <position position="223"/>
    </location>
    <ligand>
        <name>dimethylallyl diphosphate</name>
        <dbReference type="ChEBI" id="CHEBI:57623"/>
    </ligand>
</feature>
<comment type="caution">
    <text evidence="6">The sequence shown here is derived from an EMBL/GenBank/DDBJ whole genome shotgun (WGS) entry which is preliminary data.</text>
</comment>
<dbReference type="Gene3D" id="3.40.50.11270">
    <property type="match status" value="1"/>
</dbReference>
<comment type="catalytic activity">
    <reaction evidence="5">
        <text>isopentenyl diphosphate + 2 oxidized [2Fe-2S]-[ferredoxin] + H2O = (2E)-4-hydroxy-3-methylbut-2-enyl diphosphate + 2 reduced [2Fe-2S]-[ferredoxin] + 2 H(+)</text>
        <dbReference type="Rhea" id="RHEA:24488"/>
        <dbReference type="Rhea" id="RHEA-COMP:10000"/>
        <dbReference type="Rhea" id="RHEA-COMP:10001"/>
        <dbReference type="ChEBI" id="CHEBI:15377"/>
        <dbReference type="ChEBI" id="CHEBI:15378"/>
        <dbReference type="ChEBI" id="CHEBI:33737"/>
        <dbReference type="ChEBI" id="CHEBI:33738"/>
        <dbReference type="ChEBI" id="CHEBI:128753"/>
        <dbReference type="ChEBI" id="CHEBI:128769"/>
        <dbReference type="EC" id="1.17.7.4"/>
    </reaction>
</comment>
<feature type="binding site" evidence="5">
    <location>
        <position position="125"/>
    </location>
    <ligand>
        <name>(2E)-4-hydroxy-3-methylbut-2-enyl diphosphate</name>
        <dbReference type="ChEBI" id="CHEBI:128753"/>
    </ligand>
</feature>
<evidence type="ECO:0000313" key="6">
    <source>
        <dbReference type="EMBL" id="RRJ16195.1"/>
    </source>
</evidence>
<dbReference type="GO" id="GO:0050992">
    <property type="term" value="P:dimethylallyl diphosphate biosynthetic process"/>
    <property type="evidence" value="ECO:0007669"/>
    <property type="project" value="UniProtKB-UniRule"/>
</dbReference>
<dbReference type="RefSeq" id="WP_124951440.1">
    <property type="nucleotide sequence ID" value="NZ_RRCM01000001.1"/>
</dbReference>
<feature type="binding site" evidence="5">
    <location>
        <position position="221"/>
    </location>
    <ligand>
        <name>isopentenyl diphosphate</name>
        <dbReference type="ChEBI" id="CHEBI:128769"/>
    </ligand>
</feature>
<dbReference type="UniPathway" id="UPA00059">
    <property type="reaction ID" value="UER00105"/>
</dbReference>
<keyword evidence="7" id="KW-1185">Reference proteome</keyword>
<evidence type="ECO:0000256" key="2">
    <source>
        <dbReference type="ARBA" id="ARBA00022723"/>
    </source>
</evidence>
<feature type="binding site" evidence="5">
    <location>
        <position position="75"/>
    </location>
    <ligand>
        <name>(2E)-4-hydroxy-3-methylbut-2-enyl diphosphate</name>
        <dbReference type="ChEBI" id="CHEBI:128753"/>
    </ligand>
</feature>
<feature type="binding site" evidence="5">
    <location>
        <position position="165"/>
    </location>
    <ligand>
        <name>(2E)-4-hydroxy-3-methylbut-2-enyl diphosphate</name>
        <dbReference type="ChEBI" id="CHEBI:128753"/>
    </ligand>
</feature>
<feature type="binding site" evidence="5">
    <location>
        <position position="125"/>
    </location>
    <ligand>
        <name>isopentenyl diphosphate</name>
        <dbReference type="ChEBI" id="CHEBI:128769"/>
    </ligand>
</feature>
<dbReference type="NCBIfam" id="NF002187">
    <property type="entry name" value="PRK01045.1-1"/>
    <property type="match status" value="1"/>
</dbReference>
<feature type="binding site" evidence="5">
    <location>
        <position position="221"/>
    </location>
    <ligand>
        <name>dimethylallyl diphosphate</name>
        <dbReference type="ChEBI" id="CHEBI:57623"/>
    </ligand>
</feature>
<feature type="binding site" evidence="5">
    <location>
        <position position="75"/>
    </location>
    <ligand>
        <name>isopentenyl diphosphate</name>
        <dbReference type="ChEBI" id="CHEBI:128769"/>
    </ligand>
</feature>
<feature type="binding site" evidence="5">
    <location>
        <position position="222"/>
    </location>
    <ligand>
        <name>(2E)-4-hydroxy-3-methylbut-2-enyl diphosphate</name>
        <dbReference type="ChEBI" id="CHEBI:128753"/>
    </ligand>
</feature>
<feature type="binding site" evidence="5">
    <location>
        <position position="41"/>
    </location>
    <ligand>
        <name>isopentenyl diphosphate</name>
        <dbReference type="ChEBI" id="CHEBI:128769"/>
    </ligand>
</feature>
<comment type="similarity">
    <text evidence="5">Belongs to the IspH family.</text>
</comment>
<feature type="binding site" evidence="5">
    <location>
        <position position="223"/>
    </location>
    <ligand>
        <name>isopentenyl diphosphate</name>
        <dbReference type="ChEBI" id="CHEBI:128769"/>
    </ligand>
</feature>
<dbReference type="GO" id="GO:0019288">
    <property type="term" value="P:isopentenyl diphosphate biosynthetic process, methylerythritol 4-phosphate pathway"/>
    <property type="evidence" value="ECO:0007669"/>
    <property type="project" value="UniProtKB-UniRule"/>
</dbReference>
<keyword evidence="5 6" id="KW-0560">Oxidoreductase</keyword>
<name>A0A3P3Q4Z1_9FIRM</name>
<feature type="binding site" evidence="5">
    <location>
        <position position="12"/>
    </location>
    <ligand>
        <name>[4Fe-4S] cluster</name>
        <dbReference type="ChEBI" id="CHEBI:49883"/>
    </ligand>
</feature>
<comment type="pathway">
    <text evidence="5">Isoprenoid biosynthesis; isopentenyl diphosphate biosynthesis via DXP pathway; isopentenyl diphosphate from 1-deoxy-D-xylulose 5-phosphate: step 6/6.</text>
</comment>
<evidence type="ECO:0000256" key="3">
    <source>
        <dbReference type="ARBA" id="ARBA00023004"/>
    </source>
</evidence>
<proteinExistence type="inferred from homology"/>
<dbReference type="GO" id="GO:0051745">
    <property type="term" value="F:4-hydroxy-3-methylbut-2-enyl diphosphate reductase activity"/>
    <property type="evidence" value="ECO:0007669"/>
    <property type="project" value="UniProtKB-UniRule"/>
</dbReference>
<feature type="binding site" evidence="5">
    <location>
        <position position="222"/>
    </location>
    <ligand>
        <name>dimethylallyl diphosphate</name>
        <dbReference type="ChEBI" id="CHEBI:57623"/>
    </ligand>
</feature>